<dbReference type="InterPro" id="IPR036865">
    <property type="entry name" value="CRAL-TRIO_dom_sf"/>
</dbReference>
<reference evidence="2 3" key="1">
    <citation type="journal article" date="2020" name="IScience">
        <title>Genome Sequencing of the Endangered Kingdonia uniflora (Circaeasteraceae, Ranunculales) Reveals Potential Mechanisms of Evolutionary Specialization.</title>
        <authorList>
            <person name="Sun Y."/>
            <person name="Deng T."/>
            <person name="Zhang A."/>
            <person name="Moore M.J."/>
            <person name="Landis J.B."/>
            <person name="Lin N."/>
            <person name="Zhang H."/>
            <person name="Zhang X."/>
            <person name="Huang J."/>
            <person name="Zhang X."/>
            <person name="Sun H."/>
            <person name="Wang H."/>
        </authorList>
    </citation>
    <scope>NUCLEOTIDE SEQUENCE [LARGE SCALE GENOMIC DNA]</scope>
    <source>
        <strain evidence="2">TB1705</strain>
        <tissue evidence="2">Leaf</tissue>
    </source>
</reference>
<dbReference type="Proteomes" id="UP000541444">
    <property type="component" value="Unassembled WGS sequence"/>
</dbReference>
<comment type="caution">
    <text evidence="2">The sequence shown here is derived from an EMBL/GenBank/DDBJ whole genome shotgun (WGS) entry which is preliminary data.</text>
</comment>
<dbReference type="PANTHER" id="PTHR47041:SF2">
    <property type="entry name" value="SEC14 CYTOSOLIC FACTOR FAMILY PROTEIN _ PHOSPHOGLYCERIDE TRANSFER FAMILY PROTEIN"/>
    <property type="match status" value="1"/>
</dbReference>
<protein>
    <submittedName>
        <fullName evidence="2">Uncharacterized protein</fullName>
    </submittedName>
</protein>
<organism evidence="2 3">
    <name type="scientific">Kingdonia uniflora</name>
    <dbReference type="NCBI Taxonomy" id="39325"/>
    <lineage>
        <taxon>Eukaryota</taxon>
        <taxon>Viridiplantae</taxon>
        <taxon>Streptophyta</taxon>
        <taxon>Embryophyta</taxon>
        <taxon>Tracheophyta</taxon>
        <taxon>Spermatophyta</taxon>
        <taxon>Magnoliopsida</taxon>
        <taxon>Ranunculales</taxon>
        <taxon>Circaeasteraceae</taxon>
        <taxon>Kingdonia</taxon>
    </lineage>
</organism>
<dbReference type="PANTHER" id="PTHR47041">
    <property type="entry name" value="SEC14 CYTOSOLIC FACTOR FAMILY PROTEIN / PHOSPHOGLYCERIDE TRANSFER FAMILY PROTEIN"/>
    <property type="match status" value="1"/>
</dbReference>
<sequence>MGDSYHTSSSWNLELPSIGTSRKASGALVASVPKTFKQKTFKNLGLLYRGTVEHDEYVGHITFFLLKVAALEVMRRVSRVYCPLVWRSLQALQTLCYPPFKWIQRWTPFKELVLGMQVDLWKSTLLHLKYIGDFSFSSRKNNFKIHSDNDTRSCNEVEDVEKDAVVPNQQNQPIDAVKKQQQMDMQRKWLSRGLEAYKFSLMERIDVTNLTYTKIKIKAPKLWKLKGYASIVPLESNSVNKALIGKWLLIFGFEDQDLRRRVIIYRFGDNEFWWSSNEGVKSYGYGKLSRPLLFLSVATALSEHLEDCKEISDAIDDSQSCSEPDLEQIDVLPTQDSGVSFEPPQRSVSVSWLLQLYEELEHQNITLPERIDEDELRRFYASANGDFSCLLSSIKNTIHWRQSYNILSAEELKIWSHLVFWHGCDVKLRPCLFIRLGLACTSLASKDKSHFAQAIEDVVVVAGFVWDWPVAMGCGRALVTVDRLLDKASKPSKPVTKKADSEKKVTKKKTTEKAKTLAVTAPKAKAVKNVETPKKAVAKKVVSAKKLKKIAAVVKPKQPKSIKSSVAKKARKSAS</sequence>
<evidence type="ECO:0000313" key="2">
    <source>
        <dbReference type="EMBL" id="KAF6172071.1"/>
    </source>
</evidence>
<feature type="region of interest" description="Disordered" evidence="1">
    <location>
        <begin position="491"/>
        <end position="513"/>
    </location>
</feature>
<evidence type="ECO:0000313" key="3">
    <source>
        <dbReference type="Proteomes" id="UP000541444"/>
    </source>
</evidence>
<dbReference type="AlphaFoldDB" id="A0A7J7NXY4"/>
<dbReference type="Gene3D" id="3.40.525.10">
    <property type="entry name" value="CRAL-TRIO lipid binding domain"/>
    <property type="match status" value="1"/>
</dbReference>
<feature type="compositionally biased region" description="Basic and acidic residues" evidence="1">
    <location>
        <begin position="497"/>
        <end position="513"/>
    </location>
</feature>
<keyword evidence="3" id="KW-1185">Reference proteome</keyword>
<dbReference type="EMBL" id="JACGCM010000445">
    <property type="protein sequence ID" value="KAF6172071.1"/>
    <property type="molecule type" value="Genomic_DNA"/>
</dbReference>
<evidence type="ECO:0000256" key="1">
    <source>
        <dbReference type="SAM" id="MobiDB-lite"/>
    </source>
</evidence>
<name>A0A7J7NXY4_9MAGN</name>
<dbReference type="OrthoDB" id="1434354at2759"/>
<proteinExistence type="predicted"/>
<accession>A0A7J7NXY4</accession>
<gene>
    <name evidence="2" type="ORF">GIB67_029489</name>
</gene>